<dbReference type="InterPro" id="IPR041561">
    <property type="entry name" value="PglD_N"/>
</dbReference>
<dbReference type="PROSITE" id="PS00101">
    <property type="entry name" value="HEXAPEP_TRANSFERASES"/>
    <property type="match status" value="1"/>
</dbReference>
<keyword evidence="7" id="KW-1185">Reference proteome</keyword>
<evidence type="ECO:0000256" key="1">
    <source>
        <dbReference type="ARBA" id="ARBA00022679"/>
    </source>
</evidence>
<dbReference type="InterPro" id="IPR018357">
    <property type="entry name" value="Hexapep_transf_CS"/>
</dbReference>
<evidence type="ECO:0000313" key="6">
    <source>
        <dbReference type="EMBL" id="QNN52176.1"/>
    </source>
</evidence>
<evidence type="ECO:0000313" key="7">
    <source>
        <dbReference type="Proteomes" id="UP000515947"/>
    </source>
</evidence>
<dbReference type="KEGG" id="nmes:H9L09_17000"/>
<dbReference type="GO" id="GO:0016740">
    <property type="term" value="F:transferase activity"/>
    <property type="evidence" value="ECO:0007669"/>
    <property type="project" value="UniProtKB-KW"/>
</dbReference>
<dbReference type="InterPro" id="IPR011004">
    <property type="entry name" value="Trimer_LpxA-like_sf"/>
</dbReference>
<dbReference type="Proteomes" id="UP000515947">
    <property type="component" value="Chromosome"/>
</dbReference>
<dbReference type="InterPro" id="IPR020019">
    <property type="entry name" value="AcTrfase_PglD-like"/>
</dbReference>
<dbReference type="Gene3D" id="3.40.50.20">
    <property type="match status" value="1"/>
</dbReference>
<dbReference type="RefSeq" id="WP_187578018.1">
    <property type="nucleotide sequence ID" value="NZ_CP060713.1"/>
</dbReference>
<protein>
    <submittedName>
        <fullName evidence="6">NeuD/PglB/VioB family sugar acetyltransferase</fullName>
    </submittedName>
</protein>
<evidence type="ECO:0000259" key="5">
    <source>
        <dbReference type="Pfam" id="PF17836"/>
    </source>
</evidence>
<feature type="binding site" evidence="4">
    <location>
        <position position="80"/>
    </location>
    <ligand>
        <name>substrate</name>
    </ligand>
</feature>
<sequence length="215" mass="21714">MSGTRVVVVGAGGHGREVLDVLDACNRQDPGSFDVLGVVDDAPSELNQKRLAARGRPHLGSLEEWLVSPPPDAHYLVGIGTAAARRAVDRRMTAAGIPAATAVHPSVVTGYDVRLAPGVVVLAGAVLATNIGLGRHTHLHRCATVGHDCTVGDYVTVNPSASISGDCVVGDDVMVGVGAAILQGLRIGDGAVVGGCACVVRDVAAGSVVKGVPAR</sequence>
<dbReference type="PANTHER" id="PTHR43300:SF7">
    <property type="entry name" value="UDP-N-ACETYLBACILLOSAMINE N-ACETYLTRANSFERASE"/>
    <property type="match status" value="1"/>
</dbReference>
<dbReference type="PANTHER" id="PTHR43300">
    <property type="entry name" value="ACETYLTRANSFERASE"/>
    <property type="match status" value="1"/>
</dbReference>
<keyword evidence="1 6" id="KW-0808">Transferase</keyword>
<dbReference type="CDD" id="cd03360">
    <property type="entry name" value="LbH_AT_putative"/>
    <property type="match status" value="1"/>
</dbReference>
<feature type="active site" description="Proton acceptor" evidence="3">
    <location>
        <position position="147"/>
    </location>
</feature>
<feature type="binding site" evidence="4">
    <location>
        <position position="195"/>
    </location>
    <ligand>
        <name>acetyl-CoA</name>
        <dbReference type="ChEBI" id="CHEBI:57288"/>
    </ligand>
</feature>
<dbReference type="AlphaFoldDB" id="A0A7G9R9A1"/>
<organism evidence="6 7">
    <name type="scientific">Nocardioides mesophilus</name>
    <dbReference type="NCBI Taxonomy" id="433659"/>
    <lineage>
        <taxon>Bacteria</taxon>
        <taxon>Bacillati</taxon>
        <taxon>Actinomycetota</taxon>
        <taxon>Actinomycetes</taxon>
        <taxon>Propionibacteriales</taxon>
        <taxon>Nocardioidaceae</taxon>
        <taxon>Nocardioides</taxon>
    </lineage>
</organism>
<dbReference type="EMBL" id="CP060713">
    <property type="protein sequence ID" value="QNN52176.1"/>
    <property type="molecule type" value="Genomic_DNA"/>
</dbReference>
<gene>
    <name evidence="6" type="ORF">H9L09_17000</name>
</gene>
<keyword evidence="2" id="KW-0677">Repeat</keyword>
<proteinExistence type="predicted"/>
<dbReference type="Pfam" id="PF17836">
    <property type="entry name" value="PglD_N"/>
    <property type="match status" value="1"/>
</dbReference>
<evidence type="ECO:0000256" key="2">
    <source>
        <dbReference type="ARBA" id="ARBA00022737"/>
    </source>
</evidence>
<dbReference type="InterPro" id="IPR050179">
    <property type="entry name" value="Trans_hexapeptide_repeat"/>
</dbReference>
<evidence type="ECO:0000256" key="3">
    <source>
        <dbReference type="PIRSR" id="PIRSR620019-1"/>
    </source>
</evidence>
<feature type="domain" description="PglD N-terminal" evidence="5">
    <location>
        <begin position="5"/>
        <end position="88"/>
    </location>
</feature>
<accession>A0A7G9R9A1</accession>
<name>A0A7G9R9A1_9ACTN</name>
<feature type="site" description="Increases basicity of active site His" evidence="3">
    <location>
        <position position="148"/>
    </location>
</feature>
<evidence type="ECO:0000256" key="4">
    <source>
        <dbReference type="PIRSR" id="PIRSR620019-2"/>
    </source>
</evidence>
<dbReference type="SUPFAM" id="SSF51161">
    <property type="entry name" value="Trimeric LpxA-like enzymes"/>
    <property type="match status" value="1"/>
</dbReference>
<reference evidence="6 7" key="1">
    <citation type="submission" date="2020-08" db="EMBL/GenBank/DDBJ databases">
        <title>Genome sequence of Nocardioides mesophilus KACC 16243T.</title>
        <authorList>
            <person name="Hyun D.-W."/>
            <person name="Bae J.-W."/>
        </authorList>
    </citation>
    <scope>NUCLEOTIDE SEQUENCE [LARGE SCALE GENOMIC DNA]</scope>
    <source>
        <strain evidence="6 7">KACC 16243</strain>
    </source>
</reference>
<dbReference type="NCBIfam" id="TIGR03570">
    <property type="entry name" value="NeuD_NnaD"/>
    <property type="match status" value="1"/>
</dbReference>
<dbReference type="Gene3D" id="2.160.10.10">
    <property type="entry name" value="Hexapeptide repeat proteins"/>
    <property type="match status" value="1"/>
</dbReference>